<evidence type="ECO:0000256" key="2">
    <source>
        <dbReference type="ARBA" id="ARBA00022679"/>
    </source>
</evidence>
<dbReference type="PROSITE" id="PS51873">
    <property type="entry name" value="TRIAD"/>
    <property type="match status" value="1"/>
</dbReference>
<organism evidence="10 11">
    <name type="scientific">Tolypocladium paradoxum</name>
    <dbReference type="NCBI Taxonomy" id="94208"/>
    <lineage>
        <taxon>Eukaryota</taxon>
        <taxon>Fungi</taxon>
        <taxon>Dikarya</taxon>
        <taxon>Ascomycota</taxon>
        <taxon>Pezizomycotina</taxon>
        <taxon>Sordariomycetes</taxon>
        <taxon>Hypocreomycetidae</taxon>
        <taxon>Hypocreales</taxon>
        <taxon>Ophiocordycipitaceae</taxon>
        <taxon>Tolypocladium</taxon>
    </lineage>
</organism>
<dbReference type="AlphaFoldDB" id="A0A2S4L4T3"/>
<name>A0A2S4L4T3_9HYPO</name>
<dbReference type="GO" id="GO:0097039">
    <property type="term" value="P:protein linear polyubiquitination"/>
    <property type="evidence" value="ECO:0007669"/>
    <property type="project" value="TreeGrafter"/>
</dbReference>
<dbReference type="PANTHER" id="PTHR22770:SF13">
    <property type="entry name" value="RING-TYPE DOMAIN-CONTAINING PROTEIN"/>
    <property type="match status" value="1"/>
</dbReference>
<dbReference type="SUPFAM" id="SSF57850">
    <property type="entry name" value="RING/U-box"/>
    <property type="match status" value="1"/>
</dbReference>
<comment type="pathway">
    <text evidence="1">Protein modification; protein ubiquitination.</text>
</comment>
<gene>
    <name evidence="10" type="ORF">TPAR_02380</name>
</gene>
<dbReference type="Gene3D" id="1.20.120.1750">
    <property type="match status" value="1"/>
</dbReference>
<keyword evidence="7" id="KW-0862">Zinc</keyword>
<keyword evidence="4" id="KW-0677">Repeat</keyword>
<evidence type="ECO:0000256" key="8">
    <source>
        <dbReference type="SAM" id="MobiDB-lite"/>
    </source>
</evidence>
<dbReference type="GO" id="GO:0004842">
    <property type="term" value="F:ubiquitin-protein transferase activity"/>
    <property type="evidence" value="ECO:0007669"/>
    <property type="project" value="TreeGrafter"/>
</dbReference>
<dbReference type="GO" id="GO:0008270">
    <property type="term" value="F:zinc ion binding"/>
    <property type="evidence" value="ECO:0007669"/>
    <property type="project" value="UniProtKB-KW"/>
</dbReference>
<reference evidence="10 11" key="1">
    <citation type="submission" date="2018-01" db="EMBL/GenBank/DDBJ databases">
        <title>Harnessing the power of phylogenomics to disentangle the directionality and signatures of interkingdom host jumping in the parasitic fungal genus Tolypocladium.</title>
        <authorList>
            <person name="Quandt C.A."/>
            <person name="Patterson W."/>
            <person name="Spatafora J.W."/>
        </authorList>
    </citation>
    <scope>NUCLEOTIDE SEQUENCE [LARGE SCALE GENOMIC DNA]</scope>
    <source>
        <strain evidence="10 11">NRBC 100945</strain>
    </source>
</reference>
<dbReference type="STRING" id="94208.A0A2S4L4T3"/>
<dbReference type="GO" id="GO:0043130">
    <property type="term" value="F:ubiquitin binding"/>
    <property type="evidence" value="ECO:0007669"/>
    <property type="project" value="TreeGrafter"/>
</dbReference>
<keyword evidence="2" id="KW-0808">Transferase</keyword>
<feature type="region of interest" description="Disordered" evidence="8">
    <location>
        <begin position="233"/>
        <end position="274"/>
    </location>
</feature>
<dbReference type="CDD" id="cd20336">
    <property type="entry name" value="Rcat_RBR"/>
    <property type="match status" value="1"/>
</dbReference>
<proteinExistence type="predicted"/>
<dbReference type="SMART" id="SM00647">
    <property type="entry name" value="IBR"/>
    <property type="match status" value="1"/>
</dbReference>
<evidence type="ECO:0000256" key="3">
    <source>
        <dbReference type="ARBA" id="ARBA00022723"/>
    </source>
</evidence>
<dbReference type="Pfam" id="PF01485">
    <property type="entry name" value="IBR"/>
    <property type="match status" value="1"/>
</dbReference>
<accession>A0A2S4L4T3</accession>
<keyword evidence="6" id="KW-0833">Ubl conjugation pathway</keyword>
<evidence type="ECO:0000313" key="11">
    <source>
        <dbReference type="Proteomes" id="UP000237481"/>
    </source>
</evidence>
<evidence type="ECO:0000259" key="9">
    <source>
        <dbReference type="PROSITE" id="PS51873"/>
    </source>
</evidence>
<protein>
    <recommendedName>
        <fullName evidence="9">RING-type domain-containing protein</fullName>
    </recommendedName>
</protein>
<dbReference type="Proteomes" id="UP000237481">
    <property type="component" value="Unassembled WGS sequence"/>
</dbReference>
<dbReference type="InterPro" id="IPR002867">
    <property type="entry name" value="IBR_dom"/>
</dbReference>
<dbReference type="GO" id="GO:0000151">
    <property type="term" value="C:ubiquitin ligase complex"/>
    <property type="evidence" value="ECO:0007669"/>
    <property type="project" value="TreeGrafter"/>
</dbReference>
<evidence type="ECO:0000256" key="6">
    <source>
        <dbReference type="ARBA" id="ARBA00022786"/>
    </source>
</evidence>
<sequence length="274" mass="30447">MDIASLRAWLRLDPDSQTPRTAIQVDNPAAELGIEAPADGECVVCACPSADGYIVPCRNRDWWCGDCLIMSIEVACRSVTDQSAFPPRCHGVPVFPIRHFGLSRDHAVFQSLPAGKRESAMADWEVALSRAAEHGQRQETYDTELIREILSSGHAEYQFCPNQACQKLTSRIDGCNHMTCLCGQEFCYVCGAVYRGYFTCGHQYYGHNDWRLRVPHSVRERLGLAAITTPTTGAMQRAGARRRGRQADEPGIHPWADLRPEPPAEAHPLPEANK</sequence>
<dbReference type="InterPro" id="IPR044066">
    <property type="entry name" value="TRIAD_supradom"/>
</dbReference>
<dbReference type="PANTHER" id="PTHR22770">
    <property type="entry name" value="UBIQUITIN CONJUGATING ENZYME 7 INTERACTING PROTEIN-RELATED"/>
    <property type="match status" value="1"/>
</dbReference>
<dbReference type="GO" id="GO:0043161">
    <property type="term" value="P:proteasome-mediated ubiquitin-dependent protein catabolic process"/>
    <property type="evidence" value="ECO:0007669"/>
    <property type="project" value="TreeGrafter"/>
</dbReference>
<keyword evidence="11" id="KW-1185">Reference proteome</keyword>
<evidence type="ECO:0000256" key="7">
    <source>
        <dbReference type="ARBA" id="ARBA00022833"/>
    </source>
</evidence>
<evidence type="ECO:0000256" key="1">
    <source>
        <dbReference type="ARBA" id="ARBA00004906"/>
    </source>
</evidence>
<evidence type="ECO:0000256" key="5">
    <source>
        <dbReference type="ARBA" id="ARBA00022771"/>
    </source>
</evidence>
<evidence type="ECO:0000313" key="10">
    <source>
        <dbReference type="EMBL" id="POR37418.1"/>
    </source>
</evidence>
<comment type="caution">
    <text evidence="10">The sequence shown here is derived from an EMBL/GenBank/DDBJ whole genome shotgun (WGS) entry which is preliminary data.</text>
</comment>
<keyword evidence="5" id="KW-0863">Zinc-finger</keyword>
<feature type="compositionally biased region" description="Basic and acidic residues" evidence="8">
    <location>
        <begin position="245"/>
        <end position="264"/>
    </location>
</feature>
<keyword evidence="3" id="KW-0479">Metal-binding</keyword>
<evidence type="ECO:0000256" key="4">
    <source>
        <dbReference type="ARBA" id="ARBA00022737"/>
    </source>
</evidence>
<feature type="domain" description="RING-type" evidence="9">
    <location>
        <begin position="1"/>
        <end position="211"/>
    </location>
</feature>
<dbReference type="EMBL" id="PKSG01000251">
    <property type="protein sequence ID" value="POR37418.1"/>
    <property type="molecule type" value="Genomic_DNA"/>
</dbReference>
<dbReference type="InterPro" id="IPR051628">
    <property type="entry name" value="LUBAC_E3_Ligases"/>
</dbReference>
<dbReference type="OrthoDB" id="10009520at2759"/>